<organism evidence="2 3">
    <name type="scientific">Colletotrichum sublineola</name>
    <name type="common">Sorghum anthracnose fungus</name>
    <dbReference type="NCBI Taxonomy" id="1173701"/>
    <lineage>
        <taxon>Eukaryota</taxon>
        <taxon>Fungi</taxon>
        <taxon>Dikarya</taxon>
        <taxon>Ascomycota</taxon>
        <taxon>Pezizomycotina</taxon>
        <taxon>Sordariomycetes</taxon>
        <taxon>Hypocreomycetidae</taxon>
        <taxon>Glomerellales</taxon>
        <taxon>Glomerellaceae</taxon>
        <taxon>Colletotrichum</taxon>
        <taxon>Colletotrichum graminicola species complex</taxon>
    </lineage>
</organism>
<feature type="region of interest" description="Disordered" evidence="1">
    <location>
        <begin position="260"/>
        <end position="325"/>
    </location>
</feature>
<feature type="region of interest" description="Disordered" evidence="1">
    <location>
        <begin position="377"/>
        <end position="400"/>
    </location>
</feature>
<reference evidence="3" key="1">
    <citation type="journal article" date="2014" name="Genome Announc.">
        <title>Draft genome sequence of Colletotrichum sublineola, a destructive pathogen of cultivated sorghum.</title>
        <authorList>
            <person name="Baroncelli R."/>
            <person name="Sanz-Martin J.M."/>
            <person name="Rech G.E."/>
            <person name="Sukno S.A."/>
            <person name="Thon M.R."/>
        </authorList>
    </citation>
    <scope>NUCLEOTIDE SEQUENCE [LARGE SCALE GENOMIC DNA]</scope>
    <source>
        <strain evidence="3">TX430BB</strain>
    </source>
</reference>
<dbReference type="OrthoDB" id="10461181at2759"/>
<dbReference type="HOGENOM" id="CLU_688895_0_0_1"/>
<dbReference type="STRING" id="1173701.A0A066XGZ1"/>
<feature type="compositionally biased region" description="Polar residues" evidence="1">
    <location>
        <begin position="294"/>
        <end position="306"/>
    </location>
</feature>
<evidence type="ECO:0000313" key="3">
    <source>
        <dbReference type="Proteomes" id="UP000027238"/>
    </source>
</evidence>
<feature type="compositionally biased region" description="Polar residues" evidence="1">
    <location>
        <begin position="277"/>
        <end position="287"/>
    </location>
</feature>
<accession>A0A066XGZ1</accession>
<gene>
    <name evidence="2" type="ORF">CSUB01_09563</name>
</gene>
<feature type="compositionally biased region" description="Polar residues" evidence="1">
    <location>
        <begin position="118"/>
        <end position="155"/>
    </location>
</feature>
<feature type="compositionally biased region" description="Polar residues" evidence="1">
    <location>
        <begin position="1"/>
        <end position="47"/>
    </location>
</feature>
<evidence type="ECO:0000313" key="2">
    <source>
        <dbReference type="EMBL" id="KDN65016.1"/>
    </source>
</evidence>
<feature type="compositionally biased region" description="Low complexity" evidence="1">
    <location>
        <begin position="266"/>
        <end position="276"/>
    </location>
</feature>
<feature type="region of interest" description="Disordered" evidence="1">
    <location>
        <begin position="1"/>
        <end position="171"/>
    </location>
</feature>
<keyword evidence="3" id="KW-1185">Reference proteome</keyword>
<comment type="caution">
    <text evidence="2">The sequence shown here is derived from an EMBL/GenBank/DDBJ whole genome shotgun (WGS) entry which is preliminary data.</text>
</comment>
<feature type="compositionally biased region" description="Low complexity" evidence="1">
    <location>
        <begin position="57"/>
        <end position="83"/>
    </location>
</feature>
<protein>
    <submittedName>
        <fullName evidence="2">Uncharacterized protein</fullName>
    </submittedName>
</protein>
<sequence length="400" mass="43925">MTRNRQYNNGSNRNYQTPRNNGQHNGSFNNGLKHNTPLNKSPRNGGNQFPRGPRNTNFYNRVSRNNGNNNNYNSRNDNPNNNYTRRKNFSLNTGNSSSADSSADSSTSSNGSPNGNSQGVMQSSPPGQGHSEGSLTINNNLYANPAPSTLAPNTFRSRKQAPENQDDRSRLEQRICDYYGISGMDDLLKDPSHAPEKWDNSLLNKICRLRDHGLSLPELKDGIHNKIRERIRKGSSRSDKAIKPYIIPQDLVALIKEGSPKEQPEPEAATTNPTPNKSTIKTPPSTVSKKRTRSSAAVVSEQPSSTKRQRRAYASPESSDDSDVESVDSVIILVTDAEITEQTHKLQQEIARLDEANRAAMAIAAAVKKEAAALARMTEQRARHGTGRNGCGGQSTGCEK</sequence>
<dbReference type="EMBL" id="JMSE01001074">
    <property type="protein sequence ID" value="KDN65016.1"/>
    <property type="molecule type" value="Genomic_DNA"/>
</dbReference>
<proteinExistence type="predicted"/>
<evidence type="ECO:0000256" key="1">
    <source>
        <dbReference type="SAM" id="MobiDB-lite"/>
    </source>
</evidence>
<dbReference type="Proteomes" id="UP000027238">
    <property type="component" value="Unassembled WGS sequence"/>
</dbReference>
<feature type="compositionally biased region" description="Gly residues" evidence="1">
    <location>
        <begin position="387"/>
        <end position="400"/>
    </location>
</feature>
<name>A0A066XGZ1_COLSU</name>
<dbReference type="AlphaFoldDB" id="A0A066XGZ1"/>
<feature type="compositionally biased region" description="Low complexity" evidence="1">
    <location>
        <begin position="92"/>
        <end position="117"/>
    </location>
</feature>